<sequence>MRFHHIPCRSSIMNSGLRARNLGVKMRNEGDKEEIHKIQVKEMQEMKKNWVINNLIQNSLDRRNGQVLIAATFFQNLIASEDIKRRFFEEDRRQLLDKKKAQNYKEFVLVHDRSSSVEVVPLNPEIKRTLHHLRKNLATKIAGSCSTIE</sequence>
<reference evidence="1 2" key="1">
    <citation type="journal article" date="2021" name="BMC Genomics">
        <title>Datura genome reveals duplications of psychoactive alkaloid biosynthetic genes and high mutation rate following tissue culture.</title>
        <authorList>
            <person name="Rajewski A."/>
            <person name="Carter-House D."/>
            <person name="Stajich J."/>
            <person name="Litt A."/>
        </authorList>
    </citation>
    <scope>NUCLEOTIDE SEQUENCE [LARGE SCALE GENOMIC DNA]</scope>
    <source>
        <strain evidence="1">AR-01</strain>
    </source>
</reference>
<evidence type="ECO:0000313" key="2">
    <source>
        <dbReference type="Proteomes" id="UP000823775"/>
    </source>
</evidence>
<dbReference type="Proteomes" id="UP000823775">
    <property type="component" value="Unassembled WGS sequence"/>
</dbReference>
<name>A0ABS8W1F4_DATST</name>
<gene>
    <name evidence="1" type="ORF">HAX54_043718</name>
</gene>
<proteinExistence type="predicted"/>
<keyword evidence="2" id="KW-1185">Reference proteome</keyword>
<protein>
    <submittedName>
        <fullName evidence="1">Uncharacterized protein</fullName>
    </submittedName>
</protein>
<accession>A0ABS8W1F4</accession>
<evidence type="ECO:0000313" key="1">
    <source>
        <dbReference type="EMBL" id="MCE2055904.1"/>
    </source>
</evidence>
<feature type="non-terminal residue" evidence="1">
    <location>
        <position position="149"/>
    </location>
</feature>
<organism evidence="1 2">
    <name type="scientific">Datura stramonium</name>
    <name type="common">Jimsonweed</name>
    <name type="synonym">Common thornapple</name>
    <dbReference type="NCBI Taxonomy" id="4076"/>
    <lineage>
        <taxon>Eukaryota</taxon>
        <taxon>Viridiplantae</taxon>
        <taxon>Streptophyta</taxon>
        <taxon>Embryophyta</taxon>
        <taxon>Tracheophyta</taxon>
        <taxon>Spermatophyta</taxon>
        <taxon>Magnoliopsida</taxon>
        <taxon>eudicotyledons</taxon>
        <taxon>Gunneridae</taxon>
        <taxon>Pentapetalae</taxon>
        <taxon>asterids</taxon>
        <taxon>lamiids</taxon>
        <taxon>Solanales</taxon>
        <taxon>Solanaceae</taxon>
        <taxon>Solanoideae</taxon>
        <taxon>Datureae</taxon>
        <taxon>Datura</taxon>
    </lineage>
</organism>
<comment type="caution">
    <text evidence="1">The sequence shown here is derived from an EMBL/GenBank/DDBJ whole genome shotgun (WGS) entry which is preliminary data.</text>
</comment>
<dbReference type="EMBL" id="JACEIK010006575">
    <property type="protein sequence ID" value="MCE2055904.1"/>
    <property type="molecule type" value="Genomic_DNA"/>
</dbReference>